<accession>A0A1X6ZWM8</accession>
<protein>
    <recommendedName>
        <fullName evidence="3">Phage major capsid protein E</fullName>
    </recommendedName>
</protein>
<evidence type="ECO:0008006" key="3">
    <source>
        <dbReference type="Google" id="ProtNLM"/>
    </source>
</evidence>
<sequence>MTLVRNPFDAGGYSLAEMTQAINILPNLYTRLGQIGLFRFEGVSQRSVIIEQYEGVLNLLPSVPLGGPATVGTREGRSMRSFALPWIPHDDVILPGDIQGQPSLGVFDGADPLVEVMNRKLQLMRRKHAQTREYMEMNALRGIVKDGAGTALYNYFTEFGIAQISVDFLLGTAGTNVQGKVREVLRAIEDNLLGESMTDVHALVSREFFDKLIAHPKTEEAYKFYAATGAQPLRQDVRRNFPFAGIVFEEYNGSATLSGGTSERFIPATEGIAFPLGTMDTFTTYGGPANLLEAANTLGLPLYARQHLDEKGRWIDLMTEASILPVNKRPRIAIRIHTSN</sequence>
<keyword evidence="2" id="KW-1185">Reference proteome</keyword>
<name>A0A1X6ZWM8_9RHOB</name>
<dbReference type="AlphaFoldDB" id="A0A1X6ZWM8"/>
<evidence type="ECO:0000313" key="2">
    <source>
        <dbReference type="Proteomes" id="UP000194012"/>
    </source>
</evidence>
<evidence type="ECO:0000313" key="1">
    <source>
        <dbReference type="EMBL" id="SLN61802.1"/>
    </source>
</evidence>
<dbReference type="EMBL" id="FWFJ01000031">
    <property type="protein sequence ID" value="SLN61802.1"/>
    <property type="molecule type" value="Genomic_DNA"/>
</dbReference>
<proteinExistence type="predicted"/>
<dbReference type="Pfam" id="PF03864">
    <property type="entry name" value="Phage_cap_E"/>
    <property type="match status" value="1"/>
</dbReference>
<dbReference type="Proteomes" id="UP000194012">
    <property type="component" value="Unassembled WGS sequence"/>
</dbReference>
<dbReference type="OrthoDB" id="6388191at2"/>
<gene>
    <name evidence="1" type="ORF">ROG8370_02849</name>
</gene>
<reference evidence="2" key="1">
    <citation type="submission" date="2017-03" db="EMBL/GenBank/DDBJ databases">
        <authorList>
            <person name="Rodrigo-Torres L."/>
            <person name="Arahal R.D."/>
            <person name="Lucena T."/>
        </authorList>
    </citation>
    <scope>NUCLEOTIDE SEQUENCE [LARGE SCALE GENOMIC DNA]</scope>
    <source>
        <strain evidence="2">CECT 8370</strain>
    </source>
</reference>
<organism evidence="1 2">
    <name type="scientific">Roseovarius gaetbuli</name>
    <dbReference type="NCBI Taxonomy" id="1356575"/>
    <lineage>
        <taxon>Bacteria</taxon>
        <taxon>Pseudomonadati</taxon>
        <taxon>Pseudomonadota</taxon>
        <taxon>Alphaproteobacteria</taxon>
        <taxon>Rhodobacterales</taxon>
        <taxon>Roseobacteraceae</taxon>
        <taxon>Roseovarius</taxon>
    </lineage>
</organism>
<dbReference type="RefSeq" id="WP_085827817.1">
    <property type="nucleotide sequence ID" value="NZ_FWFJ01000031.1"/>
</dbReference>
<dbReference type="InterPro" id="IPR005564">
    <property type="entry name" value="Major_capsid_GpE"/>
</dbReference>